<dbReference type="RefSeq" id="WP_120176936.1">
    <property type="nucleotide sequence ID" value="NZ_AP018786.1"/>
</dbReference>
<sequence>MIASNGIVIRNIYHMLAYAYRALRHRGRERVECEPFEHAEDLLAQILELGLAGLVKRGLHRDYRPFDEDLRTVRGTIRLADSMRHRMHKRRLIACTYDQLTPDNTLNRILKSTAEKLAWNLVVRKDLRANLKKTLAAFDGVASIDLSTVRWSQLQIGGQTETYGLLLNVCRLVAERALLTEEEGVRKLDAWIQDENNSALFERFLRGYFAVQHPDLRPSGRAIRWDTSSGAPTSAIIPGMFADLVLTGPERVLVVDAKFYKRVLSDSRFEKQKIRSDHLYQINAYVTNIAAAYPGKETAGMLIYAKTENESVPDTAFRSAGHELSVVTLDLTGDFASIAARLDAIAESVRRSRSV</sequence>
<dbReference type="Pfam" id="PF10117">
    <property type="entry name" value="McrBC"/>
    <property type="match status" value="1"/>
</dbReference>
<reference evidence="1 2" key="1">
    <citation type="journal article" date="2018" name="Int. J. Syst. Evol. Microbiol.">
        <title>Mesosutterella multiformis gen. nov., sp. nov., a member of the family Sutterellaceae and Sutterella megalosphaeroides sp. nov., isolated from human faeces.</title>
        <authorList>
            <person name="Sakamoto M."/>
            <person name="Ikeyama N."/>
            <person name="Kunihiro T."/>
            <person name="Iino T."/>
            <person name="Yuki M."/>
            <person name="Ohkuma M."/>
        </authorList>
    </citation>
    <scope>NUCLEOTIDE SEQUENCE [LARGE SCALE GENOMIC DNA]</scope>
    <source>
        <strain evidence="1 2">6FBBBH3</strain>
    </source>
</reference>
<evidence type="ECO:0000313" key="2">
    <source>
        <dbReference type="Proteomes" id="UP000271003"/>
    </source>
</evidence>
<dbReference type="Proteomes" id="UP000271003">
    <property type="component" value="Chromosome"/>
</dbReference>
<dbReference type="AlphaFoldDB" id="A0A2Z6I9Y9"/>
<protein>
    <submittedName>
        <fullName evidence="1">5-methylcytosine-specific restriction system specificity protein McrC</fullName>
    </submittedName>
</protein>
<evidence type="ECO:0000313" key="1">
    <source>
        <dbReference type="EMBL" id="BBF23311.1"/>
    </source>
</evidence>
<dbReference type="PIRSF" id="PIRSF003109">
    <property type="entry name" value="McrC"/>
    <property type="match status" value="1"/>
</dbReference>
<dbReference type="OrthoDB" id="307209at2"/>
<accession>A0A2Z6I9Y9</accession>
<dbReference type="GO" id="GO:0009307">
    <property type="term" value="P:DNA restriction-modification system"/>
    <property type="evidence" value="ECO:0007669"/>
    <property type="project" value="InterPro"/>
</dbReference>
<dbReference type="KEGG" id="sutt:SUTMEG_12020"/>
<name>A0A2Z6I9Y9_9BURK</name>
<dbReference type="InterPro" id="IPR019292">
    <property type="entry name" value="McrC"/>
</dbReference>
<gene>
    <name evidence="1" type="ORF">SUTMEG_12020</name>
</gene>
<dbReference type="PANTHER" id="PTHR38733">
    <property type="entry name" value="PROTEIN MCRC"/>
    <property type="match status" value="1"/>
</dbReference>
<dbReference type="EMBL" id="AP018786">
    <property type="protein sequence ID" value="BBF23311.1"/>
    <property type="molecule type" value="Genomic_DNA"/>
</dbReference>
<dbReference type="InterPro" id="IPR014407">
    <property type="entry name" value="McrC_bac"/>
</dbReference>
<dbReference type="PANTHER" id="PTHR38733:SF1">
    <property type="entry name" value="TYPE IV METHYL-DIRECTED RESTRICTION ENZYME ECOKMCRBC"/>
    <property type="match status" value="1"/>
</dbReference>
<keyword evidence="2" id="KW-1185">Reference proteome</keyword>
<organism evidence="1 2">
    <name type="scientific">Sutterella megalosphaeroides</name>
    <dbReference type="NCBI Taxonomy" id="2494234"/>
    <lineage>
        <taxon>Bacteria</taxon>
        <taxon>Pseudomonadati</taxon>
        <taxon>Pseudomonadota</taxon>
        <taxon>Betaproteobacteria</taxon>
        <taxon>Burkholderiales</taxon>
        <taxon>Sutterellaceae</taxon>
        <taxon>Sutterella</taxon>
    </lineage>
</organism>
<dbReference type="REBASE" id="258065">
    <property type="entry name" value="SspBBH3McrBCP"/>
</dbReference>
<proteinExistence type="predicted"/>